<feature type="compositionally biased region" description="Basic and acidic residues" evidence="8">
    <location>
        <begin position="1075"/>
        <end position="1088"/>
    </location>
</feature>
<feature type="compositionally biased region" description="Basic residues" evidence="8">
    <location>
        <begin position="999"/>
        <end position="1010"/>
    </location>
</feature>
<dbReference type="Proteomes" id="UP000565441">
    <property type="component" value="Unassembled WGS sequence"/>
</dbReference>
<evidence type="ECO:0000256" key="8">
    <source>
        <dbReference type="SAM" id="MobiDB-lite"/>
    </source>
</evidence>
<sequence>MPGRTLQGDAVALRERVFTQVPRILDQAQLTTANHQKNLVALYKLQTEAAQCIEHLRKGRGVKLIGERIFEEAVFDMLMRVLKVKKGVSQADRLVKFVGQYIKFINEKAAEEKNAEDTDGDDDDDDDTTASRFTARLLNFLFKGFSAKEKSVRFRVLQTVAEMVSHLGEVDEDIYTQLRLSLMDRVNDREASVRVQVVVALSKLSGSEDPSEVEEGEPTALDVLLDILEHDSSPEVRRAALLNIPVNPTTLPQILSRTRDTDTTLRKLVYSAMLEKNLIVGEDSAMGPAHPRACTIAQRELIIRNGLGDRELSVRNAAASLLGKWVDVVGERPAKNEEGDTTSDVKVENGLVELLKMLDLAAESTVAADAILSVFATRTEIFENMEFGSVYWDKLTPETAFLARVFVEYGKATNDETRLEAALPVVTELAFRIQAAFNTLIQDMATEEQERLFSELTEDQINRMEEVRLEKESIIGELLRLAVNLDYADEIGRRKMFQLVRDMLSHGALPESLLSKCLDVLRELSANERDLIRVIVEIVQDLRDPGDDDEEDPTKDADAETTYGETPMTVKPPRANKKPPAEQTPDEKAHADAIDLRCLSLCIGMLERVNSTLEENSTLDGILKELIIPSVKRKELVFREKGLVSLGLCCLIATRLAVNSIFLFVTQLMSSPEVLKPSLLQVVFDVLMVHDQVLRKEKPDDFPKIVPFLIQLLASDTSDKVRALLCIGISKLVLSGLITDDTVVMNLIQSYLSPATVDNQELRQCLTFFFPVYCYSSPLNQRTMRKIFIDTYKVLNEARRNLEDDEEMVSAAQIAALFIDWTDPTKLRSAVDARGNADAIHQADMSIQLDMAIDIIKSLLQDEWEKEDKKVLCQLLVKLHVPHTVDDDKIKQLKVLMHGLRSRRPLRDTTTNNAFTKFETSIVKKFENQLEDFSEEEYRKLEQLEELFQFLDDIIPNDEEEVVILEEPRRKGKKRRSDSVITTTTEGDEPASATSSKRGGSRSRSKRPRLSKSDDDSDDADVTERGTPPPPSVPTRTLPKRSAAAKKPVQVIEISSDSDEEPLTPVPRSTRAKQRRETLKIKEERLNAENDEIVDEDGDTTTEIPFDSIMDGDTQDEDEEEEVNELLGEY</sequence>
<evidence type="ECO:0000259" key="9">
    <source>
        <dbReference type="Pfam" id="PF12719"/>
    </source>
</evidence>
<keyword evidence="7" id="KW-0131">Cell cycle</keyword>
<comment type="caution">
    <text evidence="10">The sequence shown here is derived from an EMBL/GenBank/DDBJ whole genome shotgun (WGS) entry which is preliminary data.</text>
</comment>
<evidence type="ECO:0000256" key="3">
    <source>
        <dbReference type="ARBA" id="ARBA00022454"/>
    </source>
</evidence>
<reference evidence="10 11" key="1">
    <citation type="journal article" date="2020" name="ISME J.">
        <title>Uncovering the hidden diversity of litter-decomposition mechanisms in mushroom-forming fungi.</title>
        <authorList>
            <person name="Floudas D."/>
            <person name="Bentzer J."/>
            <person name="Ahren D."/>
            <person name="Johansson T."/>
            <person name="Persson P."/>
            <person name="Tunlid A."/>
        </authorList>
    </citation>
    <scope>NUCLEOTIDE SEQUENCE [LARGE SCALE GENOMIC DNA]</scope>
    <source>
        <strain evidence="10 11">CBS 661.87</strain>
    </source>
</reference>
<feature type="region of interest" description="Disordered" evidence="8">
    <location>
        <begin position="966"/>
        <end position="1130"/>
    </location>
</feature>
<dbReference type="SUPFAM" id="SSF48371">
    <property type="entry name" value="ARM repeat"/>
    <property type="match status" value="1"/>
</dbReference>
<dbReference type="GO" id="GO:0000796">
    <property type="term" value="C:condensin complex"/>
    <property type="evidence" value="ECO:0007669"/>
    <property type="project" value="InterPro"/>
</dbReference>
<dbReference type="AlphaFoldDB" id="A0A8H5M314"/>
<evidence type="ECO:0000256" key="1">
    <source>
        <dbReference type="ARBA" id="ARBA00004286"/>
    </source>
</evidence>
<dbReference type="InterPro" id="IPR027165">
    <property type="entry name" value="CND3"/>
</dbReference>
<keyword evidence="3" id="KW-0158">Chromosome</keyword>
<dbReference type="InterPro" id="IPR016024">
    <property type="entry name" value="ARM-type_fold"/>
</dbReference>
<dbReference type="Gene3D" id="1.25.10.10">
    <property type="entry name" value="Leucine-rich Repeat Variant"/>
    <property type="match status" value="1"/>
</dbReference>
<protein>
    <recommendedName>
        <fullName evidence="9">Nuclear condensin complex subunit 3 C-terminal domain-containing protein</fullName>
    </recommendedName>
</protein>
<dbReference type="GO" id="GO:0051301">
    <property type="term" value="P:cell division"/>
    <property type="evidence" value="ECO:0007669"/>
    <property type="project" value="UniProtKB-KW"/>
</dbReference>
<dbReference type="InterPro" id="IPR025977">
    <property type="entry name" value="Cnd3_C"/>
</dbReference>
<keyword evidence="5" id="KW-0498">Mitosis</keyword>
<dbReference type="PANTHER" id="PTHR14418:SF5">
    <property type="entry name" value="CONDENSIN COMPLEX SUBUNIT 3"/>
    <property type="match status" value="1"/>
</dbReference>
<name>A0A8H5M314_9AGAR</name>
<dbReference type="GO" id="GO:0000793">
    <property type="term" value="C:condensed chromosome"/>
    <property type="evidence" value="ECO:0007669"/>
    <property type="project" value="TreeGrafter"/>
</dbReference>
<feature type="compositionally biased region" description="Acidic residues" evidence="8">
    <location>
        <begin position="1113"/>
        <end position="1124"/>
    </location>
</feature>
<feature type="region of interest" description="Disordered" evidence="8">
    <location>
        <begin position="543"/>
        <end position="589"/>
    </location>
</feature>
<evidence type="ECO:0000256" key="5">
    <source>
        <dbReference type="ARBA" id="ARBA00022776"/>
    </source>
</evidence>
<evidence type="ECO:0000313" key="10">
    <source>
        <dbReference type="EMBL" id="KAF5378891.1"/>
    </source>
</evidence>
<organism evidence="10 11">
    <name type="scientific">Tricholomella constricta</name>
    <dbReference type="NCBI Taxonomy" id="117010"/>
    <lineage>
        <taxon>Eukaryota</taxon>
        <taxon>Fungi</taxon>
        <taxon>Dikarya</taxon>
        <taxon>Basidiomycota</taxon>
        <taxon>Agaricomycotina</taxon>
        <taxon>Agaricomycetes</taxon>
        <taxon>Agaricomycetidae</taxon>
        <taxon>Agaricales</taxon>
        <taxon>Tricholomatineae</taxon>
        <taxon>Lyophyllaceae</taxon>
        <taxon>Tricholomella</taxon>
    </lineage>
</organism>
<evidence type="ECO:0000256" key="4">
    <source>
        <dbReference type="ARBA" id="ARBA00022618"/>
    </source>
</evidence>
<comment type="subcellular location">
    <subcellularLocation>
        <location evidence="1">Chromosome</location>
    </subcellularLocation>
</comment>
<dbReference type="GO" id="GO:0007076">
    <property type="term" value="P:mitotic chromosome condensation"/>
    <property type="evidence" value="ECO:0007669"/>
    <property type="project" value="InterPro"/>
</dbReference>
<keyword evidence="6" id="KW-0226">DNA condensation</keyword>
<dbReference type="PANTHER" id="PTHR14418">
    <property type="entry name" value="CONDENSIN COMPLEX SUBUNIT 3-RELATED"/>
    <property type="match status" value="1"/>
</dbReference>
<feature type="domain" description="Nuclear condensin complex subunit 3 C-terminal" evidence="9">
    <location>
        <begin position="597"/>
        <end position="881"/>
    </location>
</feature>
<evidence type="ECO:0000256" key="6">
    <source>
        <dbReference type="ARBA" id="ARBA00023067"/>
    </source>
</evidence>
<dbReference type="OrthoDB" id="27187at2759"/>
<keyword evidence="4" id="KW-0132">Cell division</keyword>
<evidence type="ECO:0000313" key="11">
    <source>
        <dbReference type="Proteomes" id="UP000565441"/>
    </source>
</evidence>
<evidence type="ECO:0000256" key="7">
    <source>
        <dbReference type="ARBA" id="ARBA00023306"/>
    </source>
</evidence>
<dbReference type="Pfam" id="PF12719">
    <property type="entry name" value="Cnd3"/>
    <property type="match status" value="1"/>
</dbReference>
<keyword evidence="11" id="KW-1185">Reference proteome</keyword>
<gene>
    <name evidence="10" type="ORF">D9615_006988</name>
</gene>
<dbReference type="InterPro" id="IPR011989">
    <property type="entry name" value="ARM-like"/>
</dbReference>
<evidence type="ECO:0000256" key="2">
    <source>
        <dbReference type="ARBA" id="ARBA00006533"/>
    </source>
</evidence>
<feature type="compositionally biased region" description="Acidic residues" evidence="8">
    <location>
        <begin position="1089"/>
        <end position="1100"/>
    </location>
</feature>
<proteinExistence type="inferred from homology"/>
<comment type="similarity">
    <text evidence="2">Belongs to the CND3 (condensin subunit 3) family.</text>
</comment>
<accession>A0A8H5M314</accession>
<dbReference type="EMBL" id="JAACJP010000018">
    <property type="protein sequence ID" value="KAF5378891.1"/>
    <property type="molecule type" value="Genomic_DNA"/>
</dbReference>